<name>I4BAA2_TURPD</name>
<sequence length="291" mass="33166">MNTQVQEKSQVKNRPATTVEFERWYMRSDTPFQNGTLEFKTRQFSTSPGHLPLSGNYRENSRGLYENLEFLEFLHSTITQVEPDGAHVSDPDDCLRALQRALGGALFLPNPYPAVISIAGNTPRFLLMEVLKRSLGDRVVHLSSQDLDQITSLTRNGLWRLTNARLLLIDIPRRVTDQEKEILISLLYRTSVSTGMQYDPFMRPFSAIPVLFTPDETCSDPTGISDDQTSVQTFMLRDEGRTSLCLHQHLNAAIAQDQIDLFLCWLLDGAYLEDEFRKEPENRLLSIPELS</sequence>
<protein>
    <submittedName>
        <fullName evidence="1">Uncharacterized protein</fullName>
    </submittedName>
</protein>
<proteinExistence type="predicted"/>
<dbReference type="EMBL" id="CP002959">
    <property type="protein sequence ID" value="AFM14209.1"/>
    <property type="molecule type" value="Genomic_DNA"/>
</dbReference>
<dbReference type="RefSeq" id="WP_014804686.1">
    <property type="nucleotide sequence ID" value="NC_018020.1"/>
</dbReference>
<evidence type="ECO:0000313" key="2">
    <source>
        <dbReference type="Proteomes" id="UP000006048"/>
    </source>
</evidence>
<dbReference type="Proteomes" id="UP000006048">
    <property type="component" value="Chromosome"/>
</dbReference>
<dbReference type="HOGENOM" id="CLU_956275_0_0_12"/>
<accession>I4BAA2</accession>
<gene>
    <name evidence="1" type="ordered locus">Turpa_3575</name>
</gene>
<dbReference type="AlphaFoldDB" id="I4BAA2"/>
<dbReference type="KEGG" id="tpx:Turpa_3575"/>
<evidence type="ECO:0000313" key="1">
    <source>
        <dbReference type="EMBL" id="AFM14209.1"/>
    </source>
</evidence>
<keyword evidence="2" id="KW-1185">Reference proteome</keyword>
<dbReference type="STRING" id="869212.Turpa_3575"/>
<reference evidence="1 2" key="1">
    <citation type="submission" date="2012-06" db="EMBL/GenBank/DDBJ databases">
        <title>The complete chromosome of genome of Turneriella parva DSM 21527.</title>
        <authorList>
            <consortium name="US DOE Joint Genome Institute (JGI-PGF)"/>
            <person name="Lucas S."/>
            <person name="Han J."/>
            <person name="Lapidus A."/>
            <person name="Bruce D."/>
            <person name="Goodwin L."/>
            <person name="Pitluck S."/>
            <person name="Peters L."/>
            <person name="Kyrpides N."/>
            <person name="Mavromatis K."/>
            <person name="Ivanova N."/>
            <person name="Mikhailova N."/>
            <person name="Chertkov O."/>
            <person name="Detter J.C."/>
            <person name="Tapia R."/>
            <person name="Han C."/>
            <person name="Land M."/>
            <person name="Hauser L."/>
            <person name="Markowitz V."/>
            <person name="Cheng J.-F."/>
            <person name="Hugenholtz P."/>
            <person name="Woyke T."/>
            <person name="Wu D."/>
            <person name="Gronow S."/>
            <person name="Wellnitz S."/>
            <person name="Brambilla E."/>
            <person name="Klenk H.-P."/>
            <person name="Eisen J.A."/>
        </authorList>
    </citation>
    <scope>NUCLEOTIDE SEQUENCE [LARGE SCALE GENOMIC DNA]</scope>
    <source>
        <strain evidence="2">ATCC BAA-1111 / DSM 21527 / NCTC 11395 / H</strain>
    </source>
</reference>
<organism evidence="1 2">
    <name type="scientific">Turneriella parva (strain ATCC BAA-1111 / DSM 21527 / NCTC 11395 / H)</name>
    <name type="common">Leptospira parva</name>
    <dbReference type="NCBI Taxonomy" id="869212"/>
    <lineage>
        <taxon>Bacteria</taxon>
        <taxon>Pseudomonadati</taxon>
        <taxon>Spirochaetota</taxon>
        <taxon>Spirochaetia</taxon>
        <taxon>Leptospirales</taxon>
        <taxon>Leptospiraceae</taxon>
        <taxon>Turneriella</taxon>
    </lineage>
</organism>